<reference evidence="3" key="1">
    <citation type="journal article" date="2017" name="Nat. Ecol. Evol.">
        <title>Genome expansion and lineage-specific genetic innovations in the forest pathogenic fungi Armillaria.</title>
        <authorList>
            <person name="Sipos G."/>
            <person name="Prasanna A.N."/>
            <person name="Walter M.C."/>
            <person name="O'Connor E."/>
            <person name="Balint B."/>
            <person name="Krizsan K."/>
            <person name="Kiss B."/>
            <person name="Hess J."/>
            <person name="Varga T."/>
            <person name="Slot J."/>
            <person name="Riley R."/>
            <person name="Boka B."/>
            <person name="Rigling D."/>
            <person name="Barry K."/>
            <person name="Lee J."/>
            <person name="Mihaltcheva S."/>
            <person name="LaButti K."/>
            <person name="Lipzen A."/>
            <person name="Waldron R."/>
            <person name="Moloney N.M."/>
            <person name="Sperisen C."/>
            <person name="Kredics L."/>
            <person name="Vagvoelgyi C."/>
            <person name="Patrignani A."/>
            <person name="Fitzpatrick D."/>
            <person name="Nagy I."/>
            <person name="Doyle S."/>
            <person name="Anderson J.B."/>
            <person name="Grigoriev I.V."/>
            <person name="Gueldener U."/>
            <person name="Muensterkoetter M."/>
            <person name="Nagy L.G."/>
        </authorList>
    </citation>
    <scope>NUCLEOTIDE SEQUENCE [LARGE SCALE GENOMIC DNA]</scope>
    <source>
        <strain evidence="3">28-4</strain>
    </source>
</reference>
<gene>
    <name evidence="2" type="ORF">ARMSODRAFT_552468</name>
</gene>
<evidence type="ECO:0000313" key="2">
    <source>
        <dbReference type="EMBL" id="PBK63067.1"/>
    </source>
</evidence>
<keyword evidence="3" id="KW-1185">Reference proteome</keyword>
<feature type="compositionally biased region" description="Polar residues" evidence="1">
    <location>
        <begin position="1"/>
        <end position="13"/>
    </location>
</feature>
<evidence type="ECO:0008006" key="4">
    <source>
        <dbReference type="Google" id="ProtNLM"/>
    </source>
</evidence>
<evidence type="ECO:0000313" key="3">
    <source>
        <dbReference type="Proteomes" id="UP000218334"/>
    </source>
</evidence>
<name>A0A2H3BEQ9_9AGAR</name>
<sequence>MTTPSARLSNSIAKSLEPEGRLVGSDSSCPDCGFTSTERPALPGLAPSRMAELFSSNDPPIDPIELATLEAIVRDGDGYLSVLQQRIFATRETLEALLKEQGQQVKRVADAKALLNPVRELPQDVLIEIFTACIPNRIEIAVSNEFDCLDTKSAPWVLSQVCASWRCTALATAKLWSCIGLSMDRYANHTKYVFRFGILLARSGSHPLMVSICATADIARHALLAMILPTSSRWISLSVTALLCSFVLFNNISHSLPLLEFLGIHATTFGAPLENSRAVWGFQHAPRLQRLLIEVLGIIVTEPFLFSRQFILPEDSRELSRLFALTTPLDAAYLLQWHGARNVENSRLWIVGTPISEQGFVVPMIRHACLRDLTVTETASRGRPGSSAKLISQLQLPILQILTLSYKNQPAIMPVIRQGTVPALTHLHLLAAGLAIDGNAVVEMLKWTPELTYLKLVFNFKTADIFIALGTVNDDEAFELIPRLHTLFLTGAQFDFKDHDSIITEMVVARRELVEEASLRVVYLNEGLGDGERWDRLRDDGLEICVAV</sequence>
<feature type="region of interest" description="Disordered" evidence="1">
    <location>
        <begin position="1"/>
        <end position="27"/>
    </location>
</feature>
<dbReference type="AlphaFoldDB" id="A0A2H3BEQ9"/>
<evidence type="ECO:0000256" key="1">
    <source>
        <dbReference type="SAM" id="MobiDB-lite"/>
    </source>
</evidence>
<protein>
    <recommendedName>
        <fullName evidence="4">F-box domain-containing protein</fullName>
    </recommendedName>
</protein>
<accession>A0A2H3BEQ9</accession>
<dbReference type="EMBL" id="KZ293461">
    <property type="protein sequence ID" value="PBK63067.1"/>
    <property type="molecule type" value="Genomic_DNA"/>
</dbReference>
<dbReference type="Proteomes" id="UP000218334">
    <property type="component" value="Unassembled WGS sequence"/>
</dbReference>
<proteinExistence type="predicted"/>
<organism evidence="2 3">
    <name type="scientific">Armillaria solidipes</name>
    <dbReference type="NCBI Taxonomy" id="1076256"/>
    <lineage>
        <taxon>Eukaryota</taxon>
        <taxon>Fungi</taxon>
        <taxon>Dikarya</taxon>
        <taxon>Basidiomycota</taxon>
        <taxon>Agaricomycotina</taxon>
        <taxon>Agaricomycetes</taxon>
        <taxon>Agaricomycetidae</taxon>
        <taxon>Agaricales</taxon>
        <taxon>Marasmiineae</taxon>
        <taxon>Physalacriaceae</taxon>
        <taxon>Armillaria</taxon>
    </lineage>
</organism>